<feature type="region of interest" description="Disordered" evidence="5">
    <location>
        <begin position="1"/>
        <end position="38"/>
    </location>
</feature>
<dbReference type="Proteomes" id="UP000504634">
    <property type="component" value="Unplaced"/>
</dbReference>
<dbReference type="InterPro" id="IPR036906">
    <property type="entry name" value="ATPase_V1_fsu_sf"/>
</dbReference>
<dbReference type="PANTHER" id="PTHR13861">
    <property type="entry name" value="VACUOLAR ATP SYNTHASE SUBUNIT F"/>
    <property type="match status" value="1"/>
</dbReference>
<protein>
    <submittedName>
        <fullName evidence="7">V-type proton ATPase subunit F</fullName>
    </submittedName>
</protein>
<dbReference type="RefSeq" id="XP_030370648.1">
    <property type="nucleotide sequence ID" value="XM_030514788.1"/>
</dbReference>
<evidence type="ECO:0000256" key="4">
    <source>
        <dbReference type="ARBA" id="ARBA00023065"/>
    </source>
</evidence>
<dbReference type="Gene3D" id="3.40.50.10580">
    <property type="entry name" value="ATPase, V1 complex, subunit F"/>
    <property type="match status" value="1"/>
</dbReference>
<dbReference type="SUPFAM" id="SSF159468">
    <property type="entry name" value="AtpF-like"/>
    <property type="match status" value="1"/>
</dbReference>
<organism evidence="6 7">
    <name type="scientific">Drosophila lebanonensis</name>
    <name type="common">Fruit fly</name>
    <name type="synonym">Scaptodrosophila lebanonensis</name>
    <dbReference type="NCBI Taxonomy" id="7225"/>
    <lineage>
        <taxon>Eukaryota</taxon>
        <taxon>Metazoa</taxon>
        <taxon>Ecdysozoa</taxon>
        <taxon>Arthropoda</taxon>
        <taxon>Hexapoda</taxon>
        <taxon>Insecta</taxon>
        <taxon>Pterygota</taxon>
        <taxon>Neoptera</taxon>
        <taxon>Endopterygota</taxon>
        <taxon>Diptera</taxon>
        <taxon>Brachycera</taxon>
        <taxon>Muscomorpha</taxon>
        <taxon>Ephydroidea</taxon>
        <taxon>Drosophilidae</taxon>
        <taxon>Scaptodrosophila</taxon>
    </lineage>
</organism>
<accession>A0A6J2T689</accession>
<reference evidence="7" key="1">
    <citation type="submission" date="2025-08" db="UniProtKB">
        <authorList>
            <consortium name="RefSeq"/>
        </authorList>
    </citation>
    <scope>IDENTIFICATION</scope>
    <source>
        <strain evidence="7">11010-0011.00</strain>
        <tissue evidence="7">Whole body</tissue>
    </source>
</reference>
<gene>
    <name evidence="7" type="primary">LOC115621207</name>
</gene>
<evidence type="ECO:0000313" key="7">
    <source>
        <dbReference type="RefSeq" id="XP_030370648.1"/>
    </source>
</evidence>
<keyword evidence="3" id="KW-0375">Hydrogen ion transport</keyword>
<dbReference type="Pfam" id="PF01990">
    <property type="entry name" value="ATP-synt_F"/>
    <property type="match status" value="1"/>
</dbReference>
<dbReference type="AlphaFoldDB" id="A0A6J2T689"/>
<dbReference type="GeneID" id="115621207"/>
<dbReference type="InterPro" id="IPR008218">
    <property type="entry name" value="ATPase_V1-cplx_f_g_su"/>
</dbReference>
<evidence type="ECO:0000256" key="1">
    <source>
        <dbReference type="ARBA" id="ARBA00010148"/>
    </source>
</evidence>
<name>A0A6J2T689_DROLE</name>
<proteinExistence type="inferred from homology"/>
<sequence length="150" mass="17486">MASRKSQAKHENPDGRPSESSISEQEEEGQEVEHEDPNDIKIGIIADNEVTLGFLLTGIGFHKKHFRNYMMVDRTTDFKVIEDFFLTLYARHNMGIILLDYDIAKRLHSELDKCKRHLPIVIVIPTKNSLAPYMTEKERTRRQRNREAYA</sequence>
<dbReference type="GO" id="GO:0016020">
    <property type="term" value="C:membrane"/>
    <property type="evidence" value="ECO:0007669"/>
    <property type="project" value="TreeGrafter"/>
</dbReference>
<dbReference type="PANTHER" id="PTHR13861:SF2">
    <property type="entry name" value="V-TYPE PROTON ATPASE SUBUNIT F"/>
    <property type="match status" value="1"/>
</dbReference>
<comment type="similarity">
    <text evidence="1">Belongs to the V-ATPase F subunit family.</text>
</comment>
<dbReference type="GO" id="GO:0046961">
    <property type="term" value="F:proton-transporting ATPase activity, rotational mechanism"/>
    <property type="evidence" value="ECO:0007669"/>
    <property type="project" value="InterPro"/>
</dbReference>
<feature type="compositionally biased region" description="Basic and acidic residues" evidence="5">
    <location>
        <begin position="8"/>
        <end position="17"/>
    </location>
</feature>
<evidence type="ECO:0000256" key="3">
    <source>
        <dbReference type="ARBA" id="ARBA00022781"/>
    </source>
</evidence>
<evidence type="ECO:0000313" key="6">
    <source>
        <dbReference type="Proteomes" id="UP000504634"/>
    </source>
</evidence>
<keyword evidence="4" id="KW-0406">Ion transport</keyword>
<evidence type="ECO:0000256" key="5">
    <source>
        <dbReference type="SAM" id="MobiDB-lite"/>
    </source>
</evidence>
<keyword evidence="6" id="KW-1185">Reference proteome</keyword>
<evidence type="ECO:0000256" key="2">
    <source>
        <dbReference type="ARBA" id="ARBA00022448"/>
    </source>
</evidence>
<dbReference type="OrthoDB" id="10261947at2759"/>
<keyword evidence="2" id="KW-0813">Transport</keyword>